<evidence type="ECO:0000256" key="9">
    <source>
        <dbReference type="ARBA" id="ARBA00022679"/>
    </source>
</evidence>
<comment type="caution">
    <text evidence="22">The sequence shown here is derived from an EMBL/GenBank/DDBJ whole genome shotgun (WGS) entry which is preliminary data.</text>
</comment>
<evidence type="ECO:0000256" key="3">
    <source>
        <dbReference type="ARBA" id="ARBA00004496"/>
    </source>
</evidence>
<dbReference type="SUPFAM" id="SSF48452">
    <property type="entry name" value="TPR-like"/>
    <property type="match status" value="1"/>
</dbReference>
<dbReference type="GO" id="GO:0051539">
    <property type="term" value="F:4 iron, 4 sulfur cluster binding"/>
    <property type="evidence" value="ECO:0007669"/>
    <property type="project" value="UniProtKB-KW"/>
</dbReference>
<dbReference type="InterPro" id="IPR005467">
    <property type="entry name" value="His_kinase_dom"/>
</dbReference>
<evidence type="ECO:0000256" key="2">
    <source>
        <dbReference type="ARBA" id="ARBA00001966"/>
    </source>
</evidence>
<evidence type="ECO:0000256" key="15">
    <source>
        <dbReference type="ARBA" id="ARBA00023012"/>
    </source>
</evidence>
<comment type="subcellular location">
    <subcellularLocation>
        <location evidence="3">Cytoplasm</location>
    </subcellularLocation>
</comment>
<dbReference type="GO" id="GO:0000155">
    <property type="term" value="F:phosphorelay sensor kinase activity"/>
    <property type="evidence" value="ECO:0007669"/>
    <property type="project" value="InterPro"/>
</dbReference>
<protein>
    <recommendedName>
        <fullName evidence="5">Oxygen sensor histidine kinase NreB</fullName>
        <ecNumber evidence="4">2.7.13.3</ecNumber>
    </recommendedName>
    <alternativeName>
        <fullName evidence="18">Nitrogen regulation protein B</fullName>
    </alternativeName>
</protein>
<keyword evidence="23" id="KW-1185">Reference proteome</keyword>
<keyword evidence="14" id="KW-0408">Iron</keyword>
<dbReference type="GO" id="GO:0046983">
    <property type="term" value="F:protein dimerization activity"/>
    <property type="evidence" value="ECO:0007669"/>
    <property type="project" value="InterPro"/>
</dbReference>
<evidence type="ECO:0000256" key="12">
    <source>
        <dbReference type="ARBA" id="ARBA00022777"/>
    </source>
</evidence>
<dbReference type="PROSITE" id="PS50109">
    <property type="entry name" value="HIS_KIN"/>
    <property type="match status" value="1"/>
</dbReference>
<keyword evidence="15" id="KW-0902">Two-component regulatory system</keyword>
<evidence type="ECO:0000256" key="1">
    <source>
        <dbReference type="ARBA" id="ARBA00000085"/>
    </source>
</evidence>
<keyword evidence="12 22" id="KW-0418">Kinase</keyword>
<dbReference type="Proteomes" id="UP000557307">
    <property type="component" value="Unassembled WGS sequence"/>
</dbReference>
<evidence type="ECO:0000313" key="22">
    <source>
        <dbReference type="EMBL" id="MBB5284865.1"/>
    </source>
</evidence>
<gene>
    <name evidence="22" type="ORF">HNQ92_003013</name>
</gene>
<comment type="catalytic activity">
    <reaction evidence="1">
        <text>ATP + protein L-histidine = ADP + protein N-phospho-L-histidine.</text>
        <dbReference type="EC" id="2.7.13.3"/>
    </reaction>
</comment>
<name>A0A840TPP0_9BACT</name>
<dbReference type="GO" id="GO:0046872">
    <property type="term" value="F:metal ion binding"/>
    <property type="evidence" value="ECO:0007669"/>
    <property type="project" value="UniProtKB-KW"/>
</dbReference>
<dbReference type="Gene3D" id="1.20.5.1930">
    <property type="match status" value="1"/>
</dbReference>
<dbReference type="InterPro" id="IPR050482">
    <property type="entry name" value="Sensor_HK_TwoCompSys"/>
</dbReference>
<keyword evidence="16" id="KW-0411">Iron-sulfur</keyword>
<evidence type="ECO:0000256" key="18">
    <source>
        <dbReference type="ARBA" id="ARBA00030800"/>
    </source>
</evidence>
<dbReference type="RefSeq" id="WP_184174818.1">
    <property type="nucleotide sequence ID" value="NZ_JACHGF010000004.1"/>
</dbReference>
<dbReference type="PANTHER" id="PTHR24421">
    <property type="entry name" value="NITRATE/NITRITE SENSOR PROTEIN NARX-RELATED"/>
    <property type="match status" value="1"/>
</dbReference>
<dbReference type="GO" id="GO:0016020">
    <property type="term" value="C:membrane"/>
    <property type="evidence" value="ECO:0007669"/>
    <property type="project" value="InterPro"/>
</dbReference>
<dbReference type="InterPro" id="IPR019734">
    <property type="entry name" value="TPR_rpt"/>
</dbReference>
<keyword evidence="6" id="KW-0004">4Fe-4S</keyword>
<dbReference type="SMART" id="SM00028">
    <property type="entry name" value="TPR"/>
    <property type="match status" value="6"/>
</dbReference>
<dbReference type="SMART" id="SM00387">
    <property type="entry name" value="HATPase_c"/>
    <property type="match status" value="1"/>
</dbReference>
<evidence type="ECO:0000256" key="8">
    <source>
        <dbReference type="ARBA" id="ARBA00022553"/>
    </source>
</evidence>
<keyword evidence="7" id="KW-0963">Cytoplasm</keyword>
<evidence type="ECO:0000256" key="13">
    <source>
        <dbReference type="ARBA" id="ARBA00022840"/>
    </source>
</evidence>
<keyword evidence="11" id="KW-0547">Nucleotide-binding</keyword>
<dbReference type="GO" id="GO:0005524">
    <property type="term" value="F:ATP binding"/>
    <property type="evidence" value="ECO:0007669"/>
    <property type="project" value="UniProtKB-KW"/>
</dbReference>
<evidence type="ECO:0000256" key="20">
    <source>
        <dbReference type="SAM" id="SignalP"/>
    </source>
</evidence>
<evidence type="ECO:0000256" key="5">
    <source>
        <dbReference type="ARBA" id="ARBA00017322"/>
    </source>
</evidence>
<keyword evidence="8" id="KW-0597">Phosphoprotein</keyword>
<dbReference type="Pfam" id="PF13424">
    <property type="entry name" value="TPR_12"/>
    <property type="match status" value="1"/>
</dbReference>
<feature type="coiled-coil region" evidence="19">
    <location>
        <begin position="421"/>
        <end position="483"/>
    </location>
</feature>
<comment type="function">
    <text evidence="17">Member of the two-component regulatory system NreB/NreC involved in the control of dissimilatory nitrate/nitrite reduction in response to oxygen. NreB functions as a direct oxygen sensor histidine kinase which is autophosphorylated, in the absence of oxygen, probably at the conserved histidine residue, and transfers its phosphate group probably to a conserved aspartate residue of NreC. NreB/NreC activates the expression of the nitrate (narGHJI) and nitrite (nir) reductase operons, as well as the putative nitrate transporter gene narT.</text>
</comment>
<evidence type="ECO:0000256" key="19">
    <source>
        <dbReference type="SAM" id="Coils"/>
    </source>
</evidence>
<evidence type="ECO:0000313" key="23">
    <source>
        <dbReference type="Proteomes" id="UP000557307"/>
    </source>
</evidence>
<comment type="cofactor">
    <cofactor evidence="2">
        <name>[4Fe-4S] cluster</name>
        <dbReference type="ChEBI" id="CHEBI:49883"/>
    </cofactor>
</comment>
<evidence type="ECO:0000256" key="11">
    <source>
        <dbReference type="ARBA" id="ARBA00022741"/>
    </source>
</evidence>
<feature type="domain" description="Histidine kinase" evidence="21">
    <location>
        <begin position="498"/>
        <end position="687"/>
    </location>
</feature>
<organism evidence="22 23">
    <name type="scientific">Rhabdobacter roseus</name>
    <dbReference type="NCBI Taxonomy" id="1655419"/>
    <lineage>
        <taxon>Bacteria</taxon>
        <taxon>Pseudomonadati</taxon>
        <taxon>Bacteroidota</taxon>
        <taxon>Cytophagia</taxon>
        <taxon>Cytophagales</taxon>
        <taxon>Cytophagaceae</taxon>
        <taxon>Rhabdobacter</taxon>
    </lineage>
</organism>
<evidence type="ECO:0000256" key="4">
    <source>
        <dbReference type="ARBA" id="ARBA00012438"/>
    </source>
</evidence>
<evidence type="ECO:0000259" key="21">
    <source>
        <dbReference type="PROSITE" id="PS50109"/>
    </source>
</evidence>
<dbReference type="InterPro" id="IPR004358">
    <property type="entry name" value="Sig_transdc_His_kin-like_C"/>
</dbReference>
<dbReference type="InterPro" id="IPR003594">
    <property type="entry name" value="HATPase_dom"/>
</dbReference>
<evidence type="ECO:0000256" key="17">
    <source>
        <dbReference type="ARBA" id="ARBA00024827"/>
    </source>
</evidence>
<dbReference type="AlphaFoldDB" id="A0A840TPP0"/>
<dbReference type="SUPFAM" id="SSF55874">
    <property type="entry name" value="ATPase domain of HSP90 chaperone/DNA topoisomerase II/histidine kinase"/>
    <property type="match status" value="1"/>
</dbReference>
<dbReference type="PRINTS" id="PR00344">
    <property type="entry name" value="BCTRLSENSOR"/>
</dbReference>
<dbReference type="InterPro" id="IPR011712">
    <property type="entry name" value="Sig_transdc_His_kin_sub3_dim/P"/>
</dbReference>
<dbReference type="Pfam" id="PF07730">
    <property type="entry name" value="HisKA_3"/>
    <property type="match status" value="1"/>
</dbReference>
<feature type="chain" id="PRO_5032691442" description="Oxygen sensor histidine kinase NreB" evidence="20">
    <location>
        <begin position="23"/>
        <end position="687"/>
    </location>
</feature>
<evidence type="ECO:0000256" key="14">
    <source>
        <dbReference type="ARBA" id="ARBA00023004"/>
    </source>
</evidence>
<dbReference type="InterPro" id="IPR036890">
    <property type="entry name" value="HATPase_C_sf"/>
</dbReference>
<dbReference type="PANTHER" id="PTHR24421:SF10">
    <property type="entry name" value="NITRATE_NITRITE SENSOR PROTEIN NARQ"/>
    <property type="match status" value="1"/>
</dbReference>
<dbReference type="Gene3D" id="3.30.565.10">
    <property type="entry name" value="Histidine kinase-like ATPase, C-terminal domain"/>
    <property type="match status" value="1"/>
</dbReference>
<dbReference type="Pfam" id="PF02518">
    <property type="entry name" value="HATPase_c"/>
    <property type="match status" value="1"/>
</dbReference>
<dbReference type="GO" id="GO:0005737">
    <property type="term" value="C:cytoplasm"/>
    <property type="evidence" value="ECO:0007669"/>
    <property type="project" value="UniProtKB-SubCell"/>
</dbReference>
<keyword evidence="20" id="KW-0732">Signal</keyword>
<evidence type="ECO:0000256" key="6">
    <source>
        <dbReference type="ARBA" id="ARBA00022485"/>
    </source>
</evidence>
<dbReference type="EC" id="2.7.13.3" evidence="4"/>
<evidence type="ECO:0000256" key="7">
    <source>
        <dbReference type="ARBA" id="ARBA00022490"/>
    </source>
</evidence>
<dbReference type="Gene3D" id="1.25.40.10">
    <property type="entry name" value="Tetratricopeptide repeat domain"/>
    <property type="match status" value="3"/>
</dbReference>
<keyword evidence="13" id="KW-0067">ATP-binding</keyword>
<keyword evidence="10" id="KW-0479">Metal-binding</keyword>
<evidence type="ECO:0000256" key="16">
    <source>
        <dbReference type="ARBA" id="ARBA00023014"/>
    </source>
</evidence>
<proteinExistence type="predicted"/>
<sequence>MPKRLLFFALLLVGALSFVVRAQEADSLLTLLPQQPDREKITTLMLLGKAYFIQGEDSLSKLYSQQSYRLAKKLGNARVEGLARLVWVRTEMVYNTSLEEAYAQLDTVDQLAARTKDQSLQGWAYFRRAQIYSGSYKHAKEVQPLFQKALAAFEQAKDPEGIGSVYVDLGGEASASGNYLVGINYFLKGKKILETLNRPVLLRAVTANLASAYQAIGKDAMAMKYCQESIALADKLHDPRLKAHVLGTLGDIYLDKNDYPRALSTYQRQEKALAPFEDQSHARAVARVGTALFKLQRYDQALRYCRRADSLYFHRSGYEEAIDYYIEGLYAEIYLAKQQYPQAVKHAQRGLTSLEEYGEYGRLHLDLASFHSYLAQAYEQLGNARQALFHFKNFKVHSDSLINNDALEKIANATMTYEFEKKEETNKLRIQTLENEKLRQSRTVLLLLLSGGLGIVGLIGWSNRRLKGKNRELLRKNKEIESALFRGQSLERKRVASELHDNLNTKVTALRWNIEALDRSTMTPQNVKIYQRIFDLSGDIYTDIRLISHSMLPAELEKNGLEAALRRLVTMLDHSQSNRTRFHLVAKLGGARFSEALEYQLYIITLELVNNIIKHAEASDAWITVTQDSQVLWLVVSDNGVGLPEETQKEGMGVHNLRARVEDLAGTLAIDSTPGQGTKVSVQVPTG</sequence>
<keyword evidence="19" id="KW-0175">Coiled coil</keyword>
<dbReference type="InterPro" id="IPR011990">
    <property type="entry name" value="TPR-like_helical_dom_sf"/>
</dbReference>
<reference evidence="22 23" key="1">
    <citation type="submission" date="2020-08" db="EMBL/GenBank/DDBJ databases">
        <title>Genomic Encyclopedia of Type Strains, Phase IV (KMG-IV): sequencing the most valuable type-strain genomes for metagenomic binning, comparative biology and taxonomic classification.</title>
        <authorList>
            <person name="Goeker M."/>
        </authorList>
    </citation>
    <scope>NUCLEOTIDE SEQUENCE [LARGE SCALE GENOMIC DNA]</scope>
    <source>
        <strain evidence="22 23">DSM 105074</strain>
    </source>
</reference>
<evidence type="ECO:0000256" key="10">
    <source>
        <dbReference type="ARBA" id="ARBA00022723"/>
    </source>
</evidence>
<keyword evidence="9" id="KW-0808">Transferase</keyword>
<feature type="signal peptide" evidence="20">
    <location>
        <begin position="1"/>
        <end position="22"/>
    </location>
</feature>
<accession>A0A840TPP0</accession>
<dbReference type="CDD" id="cd16917">
    <property type="entry name" value="HATPase_UhpB-NarQ-NarX-like"/>
    <property type="match status" value="1"/>
</dbReference>
<dbReference type="EMBL" id="JACHGF010000004">
    <property type="protein sequence ID" value="MBB5284865.1"/>
    <property type="molecule type" value="Genomic_DNA"/>
</dbReference>